<dbReference type="InterPro" id="IPR011010">
    <property type="entry name" value="DNA_brk_join_enz"/>
</dbReference>
<comment type="function">
    <text evidence="1">Site-specific tyrosine recombinase, which acts by catalyzing the cutting and rejoining of the recombining DNA molecules.</text>
</comment>
<dbReference type="PROSITE" id="PS51900">
    <property type="entry name" value="CB"/>
    <property type="match status" value="1"/>
</dbReference>
<accession>A0ABS4KL32</accession>
<keyword evidence="3" id="KW-0229">DNA integration</keyword>
<keyword evidence="4 6" id="KW-0238">DNA-binding</keyword>
<sequence length="327" mass="38648">MRKFIYAVDFFDYWLRIKNVECAESTVYGYKNILYNHFIPYFHNVKIKDITSIDLEEYFEHILHKKYRGKNLTRHTASKHYGLLNQAFKKMKQLDVIKKNPMKKVMKPVDDKVMVYSIYTADKIFNLLDILDGMKIDIPVCLAGFLGLRRGEVAGLKWKNVFFDQRYIQIKDTKTVVGCNIIQKDSPKSKSAVRKIYLPDFILFKLKREYIRQKEITLKTGVEFEYVMQWDCGKEFRPNYISNCLKETLEKHSLPHIRFHDLRHSFASIANENRVSLHDISLALGHSEERTTSKIYIHTFDDYKKSTVLAVYKNIMQENSKKLNSAI</sequence>
<gene>
    <name evidence="9" type="ORF">J2Z35_002322</name>
</gene>
<dbReference type="InterPro" id="IPR002104">
    <property type="entry name" value="Integrase_catalytic"/>
</dbReference>
<evidence type="ECO:0000256" key="5">
    <source>
        <dbReference type="ARBA" id="ARBA00023172"/>
    </source>
</evidence>
<dbReference type="Gene3D" id="1.10.443.10">
    <property type="entry name" value="Intergrase catalytic core"/>
    <property type="match status" value="1"/>
</dbReference>
<dbReference type="CDD" id="cd01189">
    <property type="entry name" value="INT_ICEBs1_C_like"/>
    <property type="match status" value="1"/>
</dbReference>
<dbReference type="InterPro" id="IPR010998">
    <property type="entry name" value="Integrase_recombinase_N"/>
</dbReference>
<reference evidence="9 10" key="1">
    <citation type="submission" date="2021-03" db="EMBL/GenBank/DDBJ databases">
        <title>Genomic Encyclopedia of Type Strains, Phase IV (KMG-IV): sequencing the most valuable type-strain genomes for metagenomic binning, comparative biology and taxonomic classification.</title>
        <authorList>
            <person name="Goeker M."/>
        </authorList>
    </citation>
    <scope>NUCLEOTIDE SEQUENCE [LARGE SCALE GENOMIC DNA]</scope>
    <source>
        <strain evidence="9 10">DSM 27512</strain>
    </source>
</reference>
<dbReference type="Pfam" id="PF14659">
    <property type="entry name" value="Phage_int_SAM_3"/>
    <property type="match status" value="1"/>
</dbReference>
<protein>
    <submittedName>
        <fullName evidence="9">Integrase</fullName>
    </submittedName>
</protein>
<evidence type="ECO:0000313" key="10">
    <source>
        <dbReference type="Proteomes" id="UP001314903"/>
    </source>
</evidence>
<evidence type="ECO:0000256" key="1">
    <source>
        <dbReference type="ARBA" id="ARBA00003283"/>
    </source>
</evidence>
<evidence type="ECO:0000313" key="9">
    <source>
        <dbReference type="EMBL" id="MBP2028497.1"/>
    </source>
</evidence>
<dbReference type="InterPro" id="IPR004107">
    <property type="entry name" value="Integrase_SAM-like_N"/>
</dbReference>
<evidence type="ECO:0000256" key="4">
    <source>
        <dbReference type="ARBA" id="ARBA00023125"/>
    </source>
</evidence>
<proteinExistence type="inferred from homology"/>
<keyword evidence="10" id="KW-1185">Reference proteome</keyword>
<feature type="domain" description="Tyr recombinase" evidence="7">
    <location>
        <begin position="114"/>
        <end position="309"/>
    </location>
</feature>
<evidence type="ECO:0000259" key="8">
    <source>
        <dbReference type="PROSITE" id="PS51900"/>
    </source>
</evidence>
<comment type="similarity">
    <text evidence="2">Belongs to the 'phage' integrase family.</text>
</comment>
<dbReference type="SUPFAM" id="SSF56349">
    <property type="entry name" value="DNA breaking-rejoining enzymes"/>
    <property type="match status" value="1"/>
</dbReference>
<evidence type="ECO:0000256" key="2">
    <source>
        <dbReference type="ARBA" id="ARBA00008857"/>
    </source>
</evidence>
<dbReference type="PANTHER" id="PTHR30349">
    <property type="entry name" value="PHAGE INTEGRASE-RELATED"/>
    <property type="match status" value="1"/>
</dbReference>
<feature type="domain" description="Core-binding (CB)" evidence="8">
    <location>
        <begin position="5"/>
        <end position="92"/>
    </location>
</feature>
<dbReference type="Proteomes" id="UP001314903">
    <property type="component" value="Unassembled WGS sequence"/>
</dbReference>
<name>A0ABS4KL32_9FIRM</name>
<evidence type="ECO:0000259" key="7">
    <source>
        <dbReference type="PROSITE" id="PS51898"/>
    </source>
</evidence>
<dbReference type="PANTHER" id="PTHR30349:SF41">
    <property type="entry name" value="INTEGRASE_RECOMBINASE PROTEIN MJ0367-RELATED"/>
    <property type="match status" value="1"/>
</dbReference>
<keyword evidence="5" id="KW-0233">DNA recombination</keyword>
<dbReference type="Pfam" id="PF00589">
    <property type="entry name" value="Phage_integrase"/>
    <property type="match status" value="1"/>
</dbReference>
<organism evidence="9 10">
    <name type="scientific">Acetoanaerobium pronyense</name>
    <dbReference type="NCBI Taxonomy" id="1482736"/>
    <lineage>
        <taxon>Bacteria</taxon>
        <taxon>Bacillati</taxon>
        <taxon>Bacillota</taxon>
        <taxon>Clostridia</taxon>
        <taxon>Peptostreptococcales</taxon>
        <taxon>Filifactoraceae</taxon>
        <taxon>Acetoanaerobium</taxon>
    </lineage>
</organism>
<dbReference type="InterPro" id="IPR050090">
    <property type="entry name" value="Tyrosine_recombinase_XerCD"/>
</dbReference>
<dbReference type="PROSITE" id="PS51898">
    <property type="entry name" value="TYR_RECOMBINASE"/>
    <property type="match status" value="1"/>
</dbReference>
<dbReference type="InterPro" id="IPR044068">
    <property type="entry name" value="CB"/>
</dbReference>
<dbReference type="RefSeq" id="WP_209661546.1">
    <property type="nucleotide sequence ID" value="NZ_JAGGLI010000030.1"/>
</dbReference>
<evidence type="ECO:0000256" key="3">
    <source>
        <dbReference type="ARBA" id="ARBA00022908"/>
    </source>
</evidence>
<dbReference type="EMBL" id="JAGGLI010000030">
    <property type="protein sequence ID" value="MBP2028497.1"/>
    <property type="molecule type" value="Genomic_DNA"/>
</dbReference>
<evidence type="ECO:0000256" key="6">
    <source>
        <dbReference type="PROSITE-ProRule" id="PRU01248"/>
    </source>
</evidence>
<dbReference type="InterPro" id="IPR013762">
    <property type="entry name" value="Integrase-like_cat_sf"/>
</dbReference>
<dbReference type="Gene3D" id="1.10.150.130">
    <property type="match status" value="1"/>
</dbReference>
<comment type="caution">
    <text evidence="9">The sequence shown here is derived from an EMBL/GenBank/DDBJ whole genome shotgun (WGS) entry which is preliminary data.</text>
</comment>